<keyword evidence="3" id="KW-0539">Nucleus</keyword>
<dbReference type="OMA" id="LEPWCEW"/>
<dbReference type="GO" id="GO:0005643">
    <property type="term" value="C:nuclear pore"/>
    <property type="evidence" value="ECO:0007669"/>
    <property type="project" value="UniProtKB-ARBA"/>
</dbReference>
<evidence type="ECO:0000256" key="3">
    <source>
        <dbReference type="ARBA" id="ARBA00023242"/>
    </source>
</evidence>
<dbReference type="GO" id="GO:0017056">
    <property type="term" value="F:structural constituent of nuclear pore"/>
    <property type="evidence" value="ECO:0007669"/>
    <property type="project" value="TreeGrafter"/>
</dbReference>
<feature type="domain" description="NUP160 C-terminal TPR" evidence="6">
    <location>
        <begin position="1536"/>
        <end position="1672"/>
    </location>
</feature>
<evidence type="ECO:0000313" key="8">
    <source>
        <dbReference type="EMBL" id="KAJ6224754.1"/>
    </source>
</evidence>
<dbReference type="EMBL" id="JAPWDV010000001">
    <property type="protein sequence ID" value="KAJ6224754.1"/>
    <property type="molecule type" value="Genomic_DNA"/>
</dbReference>
<comment type="caution">
    <text evidence="8">The sequence shown here is derived from an EMBL/GenBank/DDBJ whole genome shotgun (WGS) entry which is preliminary data.</text>
</comment>
<dbReference type="Pfam" id="PF23345">
    <property type="entry name" value="NUP160_helical"/>
    <property type="match status" value="1"/>
</dbReference>
<evidence type="ECO:0000259" key="6">
    <source>
        <dbReference type="Pfam" id="PF23347"/>
    </source>
</evidence>
<dbReference type="Proteomes" id="UP001142055">
    <property type="component" value="Chromosome 1"/>
</dbReference>
<sequence>MIIINCATNSTLQELKTNQSSGVFIYQNSDDVHSITSNRHIVWRTCNDMLELSEHSLSKNLIDGNLKVQFKNTLILPNGISIHETPEKIYILVTTLVSAHRLIFDHPRSSLVTAKSTNSNTSTNSYQSSAAGLMIYSIFHNVSSSVLTSDKNYCQLPNSTTQNAMLGSSASFPFLACCSWINQNLEAFFVVSKSCATLHIIKLPSLLEDAQESDIKVNTIDLKQTSLLGKTFSLISGLVSSKANTDGNRAAINLLSHSLMDDDFIFALCQDFRIRVLSLKEQKCLIEHNLLQNPLQTPQSTNMSNFSNKEATFGTSSVNVGQQFRQPISMKLWWHDDNTNMPLPNLVVFLAGPKSKSFYFYETLISPYNTLSNIQPSTTVLNSSFSANHTMARFQAEPHLRFLLEVVVPLEQDLIDYFVSENQIWALMQCNDMVNLQYYSIETSHYQCQSSQSPLQWIPVIADVNATPEISLRSPLSNLREYYLNEIFWKGHFSLSTIAKAITVSNRLLIENEKNDFSKIKIDQLIKDAIKHVDSIIRSQIGENNFEISAEEYAKMEMDAWHSLYLFCLDYNTEENKPLSIFVDYKTKVKGIVRLGKVDYVPSLHPFDELIDYYFLLCKESSSESFTDDSNGSSNLFFENVFEYRLNTLIAPIDASINGIFTSTLEQSILQLLYGMSVINQTLSKKDLLDFEAFMNRLSSFSSKCNLSLKDIAKMITEDSLMPDIKPISDSPEPFIDDFFNKCPMVAEAINFLLQCISFDFTSNPNEILEHLGVNSNHVSMDGELHLKMQDAMQYEVHSSLFNLLSSQCGLEFIAKSIRKIVSTRYKFCRDLFLFQFMLTKFRFSVKSDHMPKIVPIEAETIPQTASMLFALDYLSWASQTPMVNSNIWWTMSDEQPITSLVGNSLSPSTNKLKSNGPLGSSSLENSELLSVLELREFIDLSRFGMLSHHSTFYNAYPHSNILHFFIQFNGGIISKRLLSYKLVAKYGEELNNVLSSIWSIVIPSYFSSICQLLWPLSAGQFKVAEFLLGVGQFDLLESYIQRLHNWCMTYSYSRFFLKGICNLVTGEGQKAIQQFKQAVFGINSDPFLHKIFAKKGKIIENSGLREQPTSNEDLSLLPNARTLFRYYSKLIQLFKRYSSPDFVIEFVKVALDNLDKNIDPEYDAHYCSFQSTLFACHLRLGNVVQAYGAMMNNSDPDQKRICLRQFILNQCETGQLASLVSFPYQGLEDEFVSILESKARASSARFYSGKHFHMLDACSTTSRLSSASTTASELGAAQSSNYYQILYAYFIRVNNYRRAAQCSYDYYRRLNQESNMFTISDSVELLQQQADSLLFARNCLKLVDPKYSWIIKNAIKKTDSLENGGEIKNKRKYGNMDKGSTLTNHQEKTVIDIVDDDELLCEYELVSARLRLLQRDPKEFAIASTILTPEETAILCIEACLYEQAFRISTLYKLSLEPIFDGMTSKYVQLLHHAHNRRRIDDEMLLSLFGTLSDPETGHHQMKQQTSEVNGMMQSFPIDLLDIFYENGSNAAKSSFISYSSLSICDRMWHLIMHNLARYETQPQKSSHLMRRVAEKLLSNGIMLPTSLLKIYQKVNCPEIIRLLISFNFLSEATQVSLDYMNAFMGNGTEYFDIKHHLYANCPPLCIPMHIFDYLLKALREENDEHNLNNCQAKLAIEDSVDPLNYGINSVDDYQDEEKIDYEELYKKLSKKRQKLIDIMVACSK</sequence>
<dbReference type="PANTHER" id="PTHR21286">
    <property type="entry name" value="NUCLEAR PORE COMPLEX PROTEIN NUP160"/>
    <property type="match status" value="1"/>
</dbReference>
<reference evidence="8" key="1">
    <citation type="submission" date="2022-12" db="EMBL/GenBank/DDBJ databases">
        <title>Genome assemblies of Blomia tropicalis.</title>
        <authorList>
            <person name="Cui Y."/>
        </authorList>
    </citation>
    <scope>NUCLEOTIDE SEQUENCE</scope>
    <source>
        <tissue evidence="8">Adult mites</tissue>
    </source>
</reference>
<dbReference type="Pfam" id="PF11715">
    <property type="entry name" value="Beta-prop_Nup120_160"/>
    <property type="match status" value="1"/>
</dbReference>
<evidence type="ECO:0000259" key="7">
    <source>
        <dbReference type="Pfam" id="PF23354"/>
    </source>
</evidence>
<evidence type="ECO:0000259" key="5">
    <source>
        <dbReference type="Pfam" id="PF23345"/>
    </source>
</evidence>
<feature type="domain" description="NUP160 C-terminal TPR" evidence="6">
    <location>
        <begin position="1399"/>
        <end position="1473"/>
    </location>
</feature>
<dbReference type="InterPro" id="IPR059141">
    <property type="entry name" value="Beta-prop_Nup120_160"/>
</dbReference>
<protein>
    <submittedName>
        <fullName evidence="8">Uncharacterized protein</fullName>
    </submittedName>
</protein>
<evidence type="ECO:0000313" key="9">
    <source>
        <dbReference type="Proteomes" id="UP001142055"/>
    </source>
</evidence>
<dbReference type="Pfam" id="PF23354">
    <property type="entry name" value="TPR_NUP160_120_M"/>
    <property type="match status" value="1"/>
</dbReference>
<feature type="domain" description="NUP160 middle TPR" evidence="7">
    <location>
        <begin position="1015"/>
        <end position="1343"/>
    </location>
</feature>
<comment type="subcellular location">
    <subcellularLocation>
        <location evidence="1">Nucleus</location>
    </subcellularLocation>
</comment>
<dbReference type="Pfam" id="PF23347">
    <property type="entry name" value="TPR_Nup160_C"/>
    <property type="match status" value="2"/>
</dbReference>
<dbReference type="InterPro" id="IPR056536">
    <property type="entry name" value="TPR_NUP160_C"/>
</dbReference>
<keyword evidence="2" id="KW-0813">Transport</keyword>
<evidence type="ECO:0000259" key="4">
    <source>
        <dbReference type="Pfam" id="PF11715"/>
    </source>
</evidence>
<gene>
    <name evidence="8" type="ORF">RDWZM_003299</name>
</gene>
<name>A0A9Q0RSE3_BLOTA</name>
<accession>A0A9Q0RSE3</accession>
<organism evidence="8 9">
    <name type="scientific">Blomia tropicalis</name>
    <name type="common">Mite</name>
    <dbReference type="NCBI Taxonomy" id="40697"/>
    <lineage>
        <taxon>Eukaryota</taxon>
        <taxon>Metazoa</taxon>
        <taxon>Ecdysozoa</taxon>
        <taxon>Arthropoda</taxon>
        <taxon>Chelicerata</taxon>
        <taxon>Arachnida</taxon>
        <taxon>Acari</taxon>
        <taxon>Acariformes</taxon>
        <taxon>Sarcoptiformes</taxon>
        <taxon>Astigmata</taxon>
        <taxon>Glycyphagoidea</taxon>
        <taxon>Echimyopodidae</taxon>
        <taxon>Blomia</taxon>
    </lineage>
</organism>
<feature type="domain" description="NUP160 helical" evidence="5">
    <location>
        <begin position="665"/>
        <end position="888"/>
    </location>
</feature>
<evidence type="ECO:0000256" key="1">
    <source>
        <dbReference type="ARBA" id="ARBA00004123"/>
    </source>
</evidence>
<dbReference type="PANTHER" id="PTHR21286:SF0">
    <property type="entry name" value="NUCLEAR PORE COMPLEX PROTEIN NUP160"/>
    <property type="match status" value="1"/>
</dbReference>
<dbReference type="InterPro" id="IPR056547">
    <property type="entry name" value="NUP160_helical"/>
</dbReference>
<dbReference type="InterPro" id="IPR021717">
    <property type="entry name" value="Nucleoporin_Nup160"/>
</dbReference>
<evidence type="ECO:0000256" key="2">
    <source>
        <dbReference type="ARBA" id="ARBA00022448"/>
    </source>
</evidence>
<dbReference type="InterPro" id="IPR056535">
    <property type="entry name" value="TPR_NUP160_M"/>
</dbReference>
<proteinExistence type="predicted"/>
<keyword evidence="9" id="KW-1185">Reference proteome</keyword>
<feature type="domain" description="Nucleoporin Nup120/160 beta-propeller" evidence="4">
    <location>
        <begin position="39"/>
        <end position="598"/>
    </location>
</feature>